<evidence type="ECO:0000256" key="2">
    <source>
        <dbReference type="ARBA" id="ARBA00022908"/>
    </source>
</evidence>
<dbReference type="AlphaFoldDB" id="A0A542ZEZ5"/>
<dbReference type="PANTHER" id="PTHR30629">
    <property type="entry name" value="PROPHAGE INTEGRASE"/>
    <property type="match status" value="1"/>
</dbReference>
<feature type="region of interest" description="Disordered" evidence="6">
    <location>
        <begin position="360"/>
        <end position="382"/>
    </location>
</feature>
<evidence type="ECO:0000256" key="6">
    <source>
        <dbReference type="SAM" id="MobiDB-lite"/>
    </source>
</evidence>
<dbReference type="InterPro" id="IPR002104">
    <property type="entry name" value="Integrase_catalytic"/>
</dbReference>
<accession>A0A542ZEZ5</accession>
<dbReference type="Pfam" id="PF00589">
    <property type="entry name" value="Phage_integrase"/>
    <property type="match status" value="1"/>
</dbReference>
<keyword evidence="10" id="KW-1185">Reference proteome</keyword>
<evidence type="ECO:0000259" key="8">
    <source>
        <dbReference type="PROSITE" id="PS51900"/>
    </source>
</evidence>
<sequence length="382" mass="42403">MILKGPKNNWRVRVKFRGVVVADRTFDRKGDAIRWEAEQKRLLLTGEFVSPAAGLITVAELAQEYRDARRGQVSVRAWESDESALRVHIVPAWGRLPISSVSSVHIERFLTDLAVSRSVRTAARVRTTLRGLFSYAVRTRRLQVSPAAMVPLPRPDSKNGKIVEVHPFPIEMLLDVVQTQREFAGRYAELTLVLALTGVRFGELRGLRVRDVVSVPYPGLLVKRSLPQSGLTGAVIERATTKSGRSRMVPLSERVRPVVQSWAEGREPDELLFPAPEGGYIHAQNWRRSVRWSTTGLGRRPHDLRHTAASLWIAAGVDIKTVSAWLGHSTAKLTLDTYGHLMGTDADRAALERVNRALGSLTGPSVPADSAPEDDWEAENGR</sequence>
<dbReference type="GO" id="GO:0006310">
    <property type="term" value="P:DNA recombination"/>
    <property type="evidence" value="ECO:0007669"/>
    <property type="project" value="UniProtKB-KW"/>
</dbReference>
<dbReference type="PROSITE" id="PS51900">
    <property type="entry name" value="CB"/>
    <property type="match status" value="1"/>
</dbReference>
<dbReference type="OrthoDB" id="148546at2"/>
<dbReference type="InterPro" id="IPR050808">
    <property type="entry name" value="Phage_Integrase"/>
</dbReference>
<evidence type="ECO:0000313" key="10">
    <source>
        <dbReference type="Proteomes" id="UP000319514"/>
    </source>
</evidence>
<dbReference type="InterPro" id="IPR044068">
    <property type="entry name" value="CB"/>
</dbReference>
<keyword evidence="3 5" id="KW-0238">DNA-binding</keyword>
<evidence type="ECO:0000256" key="4">
    <source>
        <dbReference type="ARBA" id="ARBA00023172"/>
    </source>
</evidence>
<dbReference type="Gene3D" id="1.10.443.10">
    <property type="entry name" value="Intergrase catalytic core"/>
    <property type="match status" value="1"/>
</dbReference>
<dbReference type="SUPFAM" id="SSF56349">
    <property type="entry name" value="DNA breaking-rejoining enzymes"/>
    <property type="match status" value="1"/>
</dbReference>
<feature type="domain" description="Tyr recombinase" evidence="7">
    <location>
        <begin position="158"/>
        <end position="352"/>
    </location>
</feature>
<dbReference type="InterPro" id="IPR010998">
    <property type="entry name" value="Integrase_recombinase_N"/>
</dbReference>
<proteinExistence type="inferred from homology"/>
<evidence type="ECO:0000256" key="1">
    <source>
        <dbReference type="ARBA" id="ARBA00008857"/>
    </source>
</evidence>
<dbReference type="PANTHER" id="PTHR30629:SF2">
    <property type="entry name" value="PROPHAGE INTEGRASE INTS-RELATED"/>
    <property type="match status" value="1"/>
</dbReference>
<evidence type="ECO:0000313" key="9">
    <source>
        <dbReference type="EMBL" id="TQL58922.1"/>
    </source>
</evidence>
<dbReference type="GO" id="GO:0015074">
    <property type="term" value="P:DNA integration"/>
    <property type="evidence" value="ECO:0007669"/>
    <property type="project" value="UniProtKB-KW"/>
</dbReference>
<dbReference type="GO" id="GO:0003677">
    <property type="term" value="F:DNA binding"/>
    <property type="evidence" value="ECO:0007669"/>
    <property type="project" value="UniProtKB-UniRule"/>
</dbReference>
<keyword evidence="4" id="KW-0233">DNA recombination</keyword>
<gene>
    <name evidence="9" type="ORF">FB474_0263</name>
</gene>
<dbReference type="RefSeq" id="WP_141787004.1">
    <property type="nucleotide sequence ID" value="NZ_BAAAKX010000003.1"/>
</dbReference>
<dbReference type="Pfam" id="PF22022">
    <property type="entry name" value="Phage_int_M"/>
    <property type="match status" value="1"/>
</dbReference>
<organism evidence="9 10">
    <name type="scientific">Oryzihumus leptocrescens</name>
    <dbReference type="NCBI Taxonomy" id="297536"/>
    <lineage>
        <taxon>Bacteria</taxon>
        <taxon>Bacillati</taxon>
        <taxon>Actinomycetota</taxon>
        <taxon>Actinomycetes</taxon>
        <taxon>Micrococcales</taxon>
        <taxon>Intrasporangiaceae</taxon>
        <taxon>Oryzihumus</taxon>
    </lineage>
</organism>
<dbReference type="CDD" id="cd01189">
    <property type="entry name" value="INT_ICEBs1_C_like"/>
    <property type="match status" value="1"/>
</dbReference>
<dbReference type="InterPro" id="IPR011010">
    <property type="entry name" value="DNA_brk_join_enz"/>
</dbReference>
<dbReference type="InterPro" id="IPR013762">
    <property type="entry name" value="Integrase-like_cat_sf"/>
</dbReference>
<comment type="caution">
    <text evidence="9">The sequence shown here is derived from an EMBL/GenBank/DDBJ whole genome shotgun (WGS) entry which is preliminary data.</text>
</comment>
<reference evidence="9 10" key="1">
    <citation type="submission" date="2019-06" db="EMBL/GenBank/DDBJ databases">
        <title>Sequencing the genomes of 1000 actinobacteria strains.</title>
        <authorList>
            <person name="Klenk H.-P."/>
        </authorList>
    </citation>
    <scope>NUCLEOTIDE SEQUENCE [LARGE SCALE GENOMIC DNA]</scope>
    <source>
        <strain evidence="9 10">DSM 18082</strain>
    </source>
</reference>
<feature type="compositionally biased region" description="Acidic residues" evidence="6">
    <location>
        <begin position="371"/>
        <end position="382"/>
    </location>
</feature>
<comment type="similarity">
    <text evidence="1">Belongs to the 'phage' integrase family.</text>
</comment>
<dbReference type="Gene3D" id="1.10.150.130">
    <property type="match status" value="1"/>
</dbReference>
<dbReference type="EMBL" id="VFOQ01000001">
    <property type="protein sequence ID" value="TQL58922.1"/>
    <property type="molecule type" value="Genomic_DNA"/>
</dbReference>
<evidence type="ECO:0000259" key="7">
    <source>
        <dbReference type="PROSITE" id="PS51898"/>
    </source>
</evidence>
<keyword evidence="2" id="KW-0229">DNA integration</keyword>
<dbReference type="Proteomes" id="UP000319514">
    <property type="component" value="Unassembled WGS sequence"/>
</dbReference>
<protein>
    <submittedName>
        <fullName evidence="9">Site-specific recombinase XerD</fullName>
    </submittedName>
</protein>
<evidence type="ECO:0000256" key="5">
    <source>
        <dbReference type="PROSITE-ProRule" id="PRU01248"/>
    </source>
</evidence>
<dbReference type="InterPro" id="IPR053876">
    <property type="entry name" value="Phage_int_M"/>
</dbReference>
<feature type="domain" description="Core-binding (CB)" evidence="8">
    <location>
        <begin position="56"/>
        <end position="137"/>
    </location>
</feature>
<name>A0A542ZEZ5_9MICO</name>
<evidence type="ECO:0000256" key="3">
    <source>
        <dbReference type="ARBA" id="ARBA00023125"/>
    </source>
</evidence>
<dbReference type="PROSITE" id="PS51898">
    <property type="entry name" value="TYR_RECOMBINASE"/>
    <property type="match status" value="1"/>
</dbReference>